<evidence type="ECO:0000259" key="5">
    <source>
        <dbReference type="Pfam" id="PF04101"/>
    </source>
</evidence>
<proteinExistence type="inferred from homology"/>
<dbReference type="PANTHER" id="PTHR43025:SF3">
    <property type="entry name" value="MONOGALACTOSYLDIACYLGLYCEROL SYNTHASE 1, CHLOROPLASTIC"/>
    <property type="match status" value="1"/>
</dbReference>
<dbReference type="Pfam" id="PF06925">
    <property type="entry name" value="MGDG_synth"/>
    <property type="match status" value="1"/>
</dbReference>
<evidence type="ECO:0000256" key="3">
    <source>
        <dbReference type="ARBA" id="ARBA00022676"/>
    </source>
</evidence>
<organism evidence="7 8">
    <name type="scientific">Pectinatus cerevisiiphilus</name>
    <dbReference type="NCBI Taxonomy" id="86956"/>
    <lineage>
        <taxon>Bacteria</taxon>
        <taxon>Bacillati</taxon>
        <taxon>Bacillota</taxon>
        <taxon>Negativicutes</taxon>
        <taxon>Selenomonadales</taxon>
        <taxon>Selenomonadaceae</taxon>
        <taxon>Pectinatus</taxon>
    </lineage>
</organism>
<dbReference type="EMBL" id="SMAA01000003">
    <property type="protein sequence ID" value="TCS81005.1"/>
    <property type="molecule type" value="Genomic_DNA"/>
</dbReference>
<dbReference type="GO" id="GO:0016020">
    <property type="term" value="C:membrane"/>
    <property type="evidence" value="ECO:0007669"/>
    <property type="project" value="UniProtKB-SubCell"/>
</dbReference>
<comment type="similarity">
    <text evidence="2">Belongs to the glycosyltransferase 28 family.</text>
</comment>
<dbReference type="GO" id="GO:0016758">
    <property type="term" value="F:hexosyltransferase activity"/>
    <property type="evidence" value="ECO:0007669"/>
    <property type="project" value="InterPro"/>
</dbReference>
<dbReference type="Gene3D" id="3.40.50.2000">
    <property type="entry name" value="Glycogen Phosphorylase B"/>
    <property type="match status" value="1"/>
</dbReference>
<evidence type="ECO:0000256" key="2">
    <source>
        <dbReference type="ARBA" id="ARBA00006962"/>
    </source>
</evidence>
<evidence type="ECO:0000313" key="7">
    <source>
        <dbReference type="EMBL" id="TCS81005.1"/>
    </source>
</evidence>
<keyword evidence="8" id="KW-1185">Reference proteome</keyword>
<dbReference type="GO" id="GO:0009247">
    <property type="term" value="P:glycolipid biosynthetic process"/>
    <property type="evidence" value="ECO:0007669"/>
    <property type="project" value="InterPro"/>
</dbReference>
<feature type="domain" description="Glycosyl transferase family 28 C-terminal" evidence="5">
    <location>
        <begin position="208"/>
        <end position="361"/>
    </location>
</feature>
<gene>
    <name evidence="7" type="ORF">EDC37_103175</name>
</gene>
<evidence type="ECO:0000313" key="8">
    <source>
        <dbReference type="Proteomes" id="UP000295188"/>
    </source>
</evidence>
<keyword evidence="3" id="KW-0328">Glycosyltransferase</keyword>
<evidence type="ECO:0000259" key="6">
    <source>
        <dbReference type="Pfam" id="PF06925"/>
    </source>
</evidence>
<dbReference type="Pfam" id="PF04101">
    <property type="entry name" value="Glyco_tran_28_C"/>
    <property type="match status" value="1"/>
</dbReference>
<dbReference type="InterPro" id="IPR050519">
    <property type="entry name" value="Glycosyltransf_28_UgtP"/>
</dbReference>
<evidence type="ECO:0000256" key="1">
    <source>
        <dbReference type="ARBA" id="ARBA00004370"/>
    </source>
</evidence>
<keyword evidence="4 7" id="KW-0808">Transferase</keyword>
<evidence type="ECO:0000256" key="4">
    <source>
        <dbReference type="ARBA" id="ARBA00022679"/>
    </source>
</evidence>
<name>A0A4R3KD25_9FIRM</name>
<accession>A0A4R3KD25</accession>
<dbReference type="PANTHER" id="PTHR43025">
    <property type="entry name" value="MONOGALACTOSYLDIACYLGLYCEROL SYNTHASE"/>
    <property type="match status" value="1"/>
</dbReference>
<protein>
    <submittedName>
        <fullName evidence="7">Processive 1,2-diacylglycerol beta-glucosyltransferase</fullName>
    </submittedName>
</protein>
<dbReference type="OrthoDB" id="9815663at2"/>
<dbReference type="AlphaFoldDB" id="A0A4R3KD25"/>
<comment type="caution">
    <text evidence="7">The sequence shown here is derived from an EMBL/GenBank/DDBJ whole genome shotgun (WGS) entry which is preliminary data.</text>
</comment>
<dbReference type="InterPro" id="IPR009695">
    <property type="entry name" value="Diacylglyc_glucosyltr_N"/>
</dbReference>
<sequence length="372" mass="41755">MTQKNILIVTASIGSGHNKAAAAVNNELKKRYPSAKIDVVDFMSPETAYLNDLLKEIYLKMLDFIPALYEFLYNFTSGRVKGSSIQVLLAYFMKRNMASIIEKYHADIIICTHPFPCAAASYLKSKKQTNALLFTVVTDYCLHQIWIYKNVDMYFVAHSGLKKELIDRDIAADHITVTGIPINRLFSEPFDRTALLKKFGLNDNMPIILIMGGGLGLGSVKYALEELENLTFPMQLLVVTGANITLWSEVNCYIAHSRHLIKVWGYSHNINELMAISTLLISKPGALTISEAMARELPMVLHAPIPGPESENATYLADNGVAVWVQKKEHISETVKDLLTDVERLSWMKQNARTLKQPYAAQKVVDVIARFL</sequence>
<dbReference type="InterPro" id="IPR007235">
    <property type="entry name" value="Glyco_trans_28_C"/>
</dbReference>
<dbReference type="RefSeq" id="WP_132547774.1">
    <property type="nucleotide sequence ID" value="NZ_SMAA01000003.1"/>
</dbReference>
<dbReference type="Proteomes" id="UP000295188">
    <property type="component" value="Unassembled WGS sequence"/>
</dbReference>
<reference evidence="7 8" key="1">
    <citation type="submission" date="2019-03" db="EMBL/GenBank/DDBJ databases">
        <title>Genomic Encyclopedia of Type Strains, Phase IV (KMG-IV): sequencing the most valuable type-strain genomes for metagenomic binning, comparative biology and taxonomic classification.</title>
        <authorList>
            <person name="Goeker M."/>
        </authorList>
    </citation>
    <scope>NUCLEOTIDE SEQUENCE [LARGE SCALE GENOMIC DNA]</scope>
    <source>
        <strain evidence="7 8">DSM 20467</strain>
    </source>
</reference>
<comment type="subcellular location">
    <subcellularLocation>
        <location evidence="1">Membrane</location>
    </subcellularLocation>
</comment>
<dbReference type="SUPFAM" id="SSF53756">
    <property type="entry name" value="UDP-Glycosyltransferase/glycogen phosphorylase"/>
    <property type="match status" value="1"/>
</dbReference>
<feature type="domain" description="Diacylglycerol glucosyltransferase N-terminal" evidence="6">
    <location>
        <begin position="17"/>
        <end position="182"/>
    </location>
</feature>